<keyword evidence="1" id="KW-0175">Coiled coil</keyword>
<feature type="domain" description="Peptidase S74" evidence="2">
    <location>
        <begin position="762"/>
        <end position="867"/>
    </location>
</feature>
<comment type="caution">
    <text evidence="3">The sequence shown here is derived from an EMBL/GenBank/DDBJ whole genome shotgun (WGS) entry which is preliminary data.</text>
</comment>
<dbReference type="EMBL" id="SNRY01000082">
    <property type="protein sequence ID" value="KAA6347867.1"/>
    <property type="molecule type" value="Genomic_DNA"/>
</dbReference>
<dbReference type="AlphaFoldDB" id="A0A5J4SPE7"/>
<gene>
    <name evidence="3" type="ORF">EZS27_004647</name>
</gene>
<reference evidence="3" key="1">
    <citation type="submission" date="2019-03" db="EMBL/GenBank/DDBJ databases">
        <title>Single cell metagenomics reveals metabolic interactions within the superorganism composed of flagellate Streblomastix strix and complex community of Bacteroidetes bacteria on its surface.</title>
        <authorList>
            <person name="Treitli S.C."/>
            <person name="Kolisko M."/>
            <person name="Husnik F."/>
            <person name="Keeling P."/>
            <person name="Hampl V."/>
        </authorList>
    </citation>
    <scope>NUCLEOTIDE SEQUENCE</scope>
    <source>
        <strain evidence="3">STM</strain>
    </source>
</reference>
<sequence>MRINIKKGINDTIIFGFDTNKKNISYHKNELYYIVEEVSETISFYSKNDDVCFLTVLLSNLTVENDPVTRENVNTILSTSLFFSAGNIEDYYTKEETDERLNKKQNLLVQGENIVLTELESGDVEIQAVIPEKPLYIIVETLPEIGEENQIYLVPEVVEETNKFHEWIYVSGEWEDMGTFVDDVDLSDYYTKGEVNTITDEINNEIDTINNLTVNGKGINTSPVLNGSDIKLDNYTLPEGIIEHIDSNDTALTGIEKLDKFLDREIGTRITNEGIINNTLGSLANDIDTINTDIDTVNAYTVNGKTISTNPVLSASDILMDITEKNITGTTVNQAIFELEKEIEDNKGDVDSYTINLKNINTNPLLNGEDIKLSEYTKGTSISPISTGDTVNQGLGKIEYKVDTYKTNIDDYTINSKKISTSPEIFGSDITLSGYVPTITGSTITSADTVNTAISKLFNEIKSEGGDYLPLSGGTLEGTLYGTTISASTISGGTISGTTLRSGTFSASTITAATSMRTPIISATTSAYTPSFSASTITASTSIYSSTITADTSMRTPIISATTSAFTPVLSATTITAATSMRTAILSATTSAYTPVLSATTISGTNIYATNFLGNNGFFSTSSMTPSMVINNSTTGDTVKNFLRFGCNNSSTYDIFVKNTVCGGTYQDFANTLIISKAGSIDLYPRVVFDFQNTSTSGSIVPIISLHRYSTSQPNMIEWDNFTTQAGAKWYAGMMSNGHFDFVYGSRTDAYANGILFTIEASSGNIKAKGNCSAVTFVSTSDVRLKEDIQPLSNRGRLKPVSYKLKENGTDHIGFLAQDIQKLYPEVVPVSNNEDDMLGINYGNLTAVLSVQINELFDKVDDLERDNKTLNIKLNNKIEELNIKNKELNDKFNDRVVELDKENKILHNTINKLNLDNKELLKNVNKLHVQNTEDFDKKFNDLYNKFNDKTNDLIKQNNELKDEIDKLKNNTDKKDSELKELDKKKKDILRIKKRR</sequence>
<dbReference type="InterPro" id="IPR030392">
    <property type="entry name" value="S74_ICA"/>
</dbReference>
<accession>A0A5J4SPE7</accession>
<feature type="coiled-coil region" evidence="1">
    <location>
        <begin position="853"/>
        <end position="984"/>
    </location>
</feature>
<proteinExistence type="predicted"/>
<protein>
    <recommendedName>
        <fullName evidence="2">Peptidase S74 domain-containing protein</fullName>
    </recommendedName>
</protein>
<evidence type="ECO:0000256" key="1">
    <source>
        <dbReference type="SAM" id="Coils"/>
    </source>
</evidence>
<name>A0A5J4SPE7_9ZZZZ</name>
<dbReference type="PROSITE" id="PS51688">
    <property type="entry name" value="ICA"/>
    <property type="match status" value="1"/>
</dbReference>
<organism evidence="3">
    <name type="scientific">termite gut metagenome</name>
    <dbReference type="NCBI Taxonomy" id="433724"/>
    <lineage>
        <taxon>unclassified sequences</taxon>
        <taxon>metagenomes</taxon>
        <taxon>organismal metagenomes</taxon>
    </lineage>
</organism>
<evidence type="ECO:0000313" key="3">
    <source>
        <dbReference type="EMBL" id="KAA6347867.1"/>
    </source>
</evidence>
<evidence type="ECO:0000259" key="2">
    <source>
        <dbReference type="PROSITE" id="PS51688"/>
    </source>
</evidence>
<dbReference type="Pfam" id="PF13884">
    <property type="entry name" value="Peptidase_S74"/>
    <property type="match status" value="1"/>
</dbReference>